<feature type="transmembrane region" description="Helical" evidence="7">
    <location>
        <begin position="184"/>
        <end position="205"/>
    </location>
</feature>
<reference evidence="12 14" key="2">
    <citation type="submission" date="2018-01" db="EMBL/GenBank/DDBJ databases">
        <title>Whole genome sequence of Azospirillum brasilense REC3 isolated from strawberry roots.</title>
        <authorList>
            <person name="Fontana C.A."/>
            <person name="Salazar S.M."/>
            <person name="Bassi D."/>
            <person name="Puglisi E."/>
            <person name="Lovaisa N.C."/>
            <person name="Toffoli L.M."/>
            <person name="Pedraza R."/>
            <person name="Cocconcelli P.S."/>
        </authorList>
    </citation>
    <scope>NUCLEOTIDE SEQUENCE [LARGE SCALE GENOMIC DNA]</scope>
    <source>
        <strain evidence="12 14">REC3</strain>
        <plasmid evidence="12">p4unnamed</plasmid>
    </source>
</reference>
<accession>A0A060DMN9</accession>
<evidence type="ECO:0000256" key="3">
    <source>
        <dbReference type="ARBA" id="ARBA00023224"/>
    </source>
</evidence>
<proteinExistence type="inferred from homology"/>
<reference evidence="11 13" key="1">
    <citation type="journal article" date="2014" name="Genome Announc.">
        <title>Complete Genome Sequence of the Model Rhizosphere Strain Azospirillum brasilense Az39, Successfully Applied in Agriculture.</title>
        <authorList>
            <person name="Rivera D."/>
            <person name="Revale S."/>
            <person name="Molina R."/>
            <person name="Gualpa J."/>
            <person name="Puente M."/>
            <person name="Maroniche G."/>
            <person name="Paris G."/>
            <person name="Baker D."/>
            <person name="Clavijo B."/>
            <person name="McLay K."/>
            <person name="Spaepen S."/>
            <person name="Perticari A."/>
            <person name="Vazquez M."/>
            <person name="Wisniewski-Dye F."/>
            <person name="Watkins C."/>
            <person name="Martinez-Abarca F."/>
            <person name="Vanderleyden J."/>
            <person name="Cassan F."/>
        </authorList>
    </citation>
    <scope>NUCLEOTIDE SEQUENCE [LARGE SCALE GENOMIC DNA]</scope>
    <source>
        <strain evidence="11 13">Az39</strain>
        <plasmid evidence="11">AbAZ39_p1</plasmid>
    </source>
</reference>
<feature type="domain" description="Methyl-accepting transducer" evidence="8">
    <location>
        <begin position="302"/>
        <end position="538"/>
    </location>
</feature>
<dbReference type="PROSITE" id="PS50192">
    <property type="entry name" value="T_SNARE"/>
    <property type="match status" value="1"/>
</dbReference>
<dbReference type="Proteomes" id="UP000236268">
    <property type="component" value="Unassembled WGS sequence"/>
</dbReference>
<dbReference type="EMBL" id="POWG01000006">
    <property type="protein sequence ID" value="PNQ99369.1"/>
    <property type="molecule type" value="Genomic_DNA"/>
</dbReference>
<evidence type="ECO:0000256" key="4">
    <source>
        <dbReference type="ARBA" id="ARBA00029447"/>
    </source>
</evidence>
<dbReference type="CDD" id="cd06225">
    <property type="entry name" value="HAMP"/>
    <property type="match status" value="1"/>
</dbReference>
<organism evidence="11 13">
    <name type="scientific">Azospirillum argentinense</name>
    <dbReference type="NCBI Taxonomy" id="2970906"/>
    <lineage>
        <taxon>Bacteria</taxon>
        <taxon>Pseudomonadati</taxon>
        <taxon>Pseudomonadota</taxon>
        <taxon>Alphaproteobacteria</taxon>
        <taxon>Rhodospirillales</taxon>
        <taxon>Azospirillaceae</taxon>
        <taxon>Azospirillum</taxon>
    </lineage>
</organism>
<evidence type="ECO:0000313" key="12">
    <source>
        <dbReference type="EMBL" id="PNQ99369.1"/>
    </source>
</evidence>
<feature type="transmembrane region" description="Helical" evidence="7">
    <location>
        <begin position="12"/>
        <end position="32"/>
    </location>
</feature>
<evidence type="ECO:0000313" key="13">
    <source>
        <dbReference type="Proteomes" id="UP000027186"/>
    </source>
</evidence>
<dbReference type="Pfam" id="PF00015">
    <property type="entry name" value="MCPsignal"/>
    <property type="match status" value="1"/>
</dbReference>
<dbReference type="InterPro" id="IPR000727">
    <property type="entry name" value="T_SNARE_dom"/>
</dbReference>
<dbReference type="SMART" id="SM00304">
    <property type="entry name" value="HAMP"/>
    <property type="match status" value="1"/>
</dbReference>
<dbReference type="GO" id="GO:0006935">
    <property type="term" value="P:chemotaxis"/>
    <property type="evidence" value="ECO:0007669"/>
    <property type="project" value="InterPro"/>
</dbReference>
<evidence type="ECO:0000256" key="7">
    <source>
        <dbReference type="SAM" id="Phobius"/>
    </source>
</evidence>
<evidence type="ECO:0000259" key="8">
    <source>
        <dbReference type="PROSITE" id="PS50111"/>
    </source>
</evidence>
<dbReference type="InterPro" id="IPR004089">
    <property type="entry name" value="MCPsignal_dom"/>
</dbReference>
<keyword evidence="2" id="KW-1003">Cell membrane</keyword>
<dbReference type="PANTHER" id="PTHR32089">
    <property type="entry name" value="METHYL-ACCEPTING CHEMOTAXIS PROTEIN MCPB"/>
    <property type="match status" value="1"/>
</dbReference>
<evidence type="ECO:0000256" key="2">
    <source>
        <dbReference type="ARBA" id="ARBA00022519"/>
    </source>
</evidence>
<gene>
    <name evidence="11" type="ORF">ABAZ39_19000</name>
    <name evidence="12" type="ORF">C1S70_07330</name>
</gene>
<geneLocation type="plasmid" evidence="12">
    <name>p4unnamed</name>
</geneLocation>
<evidence type="ECO:0000259" key="10">
    <source>
        <dbReference type="PROSITE" id="PS50885"/>
    </source>
</evidence>
<comment type="subcellular location">
    <subcellularLocation>
        <location evidence="1">Cell inner membrane</location>
        <topology evidence="1">Multi-pass membrane protein</topology>
    </subcellularLocation>
</comment>
<dbReference type="InterPro" id="IPR003660">
    <property type="entry name" value="HAMP_dom"/>
</dbReference>
<dbReference type="OrthoDB" id="8432247at2"/>
<dbReference type="RefSeq" id="WP_040134324.1">
    <property type="nucleotide sequence ID" value="NZ_CP007794.1"/>
</dbReference>
<name>A0A060DMN9_9PROT</name>
<keyword evidence="7" id="KW-1133">Transmembrane helix</keyword>
<evidence type="ECO:0000256" key="1">
    <source>
        <dbReference type="ARBA" id="ARBA00004429"/>
    </source>
</evidence>
<keyword evidence="11" id="KW-0614">Plasmid</keyword>
<dbReference type="GO" id="GO:0004888">
    <property type="term" value="F:transmembrane signaling receptor activity"/>
    <property type="evidence" value="ECO:0007669"/>
    <property type="project" value="InterPro"/>
</dbReference>
<dbReference type="Gene3D" id="1.10.287.950">
    <property type="entry name" value="Methyl-accepting chemotaxis protein"/>
    <property type="match status" value="1"/>
</dbReference>
<evidence type="ECO:0000259" key="9">
    <source>
        <dbReference type="PROSITE" id="PS50192"/>
    </source>
</evidence>
<evidence type="ECO:0000313" key="11">
    <source>
        <dbReference type="EMBL" id="AIB14015.1"/>
    </source>
</evidence>
<dbReference type="AlphaFoldDB" id="A0A060DMN9"/>
<keyword evidence="3 5" id="KW-0807">Transducer</keyword>
<geneLocation type="plasmid" evidence="11 13">
    <name>AbAZ39_p1</name>
</geneLocation>
<dbReference type="SUPFAM" id="SSF58104">
    <property type="entry name" value="Methyl-accepting chemotaxis protein (MCP) signaling domain"/>
    <property type="match status" value="1"/>
</dbReference>
<keyword evidence="7" id="KW-0472">Membrane</keyword>
<dbReference type="EMBL" id="CP007794">
    <property type="protein sequence ID" value="AIB14015.1"/>
    <property type="molecule type" value="Genomic_DNA"/>
</dbReference>
<evidence type="ECO:0000313" key="14">
    <source>
        <dbReference type="Proteomes" id="UP000236268"/>
    </source>
</evidence>
<feature type="domain" description="T-SNARE coiled-coil homology" evidence="9">
    <location>
        <begin position="454"/>
        <end position="516"/>
    </location>
</feature>
<dbReference type="PROSITE" id="PS50885">
    <property type="entry name" value="HAMP"/>
    <property type="match status" value="1"/>
</dbReference>
<comment type="similarity">
    <text evidence="4">Belongs to the methyl-accepting chemotaxis (MCP) protein family.</text>
</comment>
<dbReference type="PROSITE" id="PS50111">
    <property type="entry name" value="CHEMOTAXIS_TRANSDUC_2"/>
    <property type="match status" value="1"/>
</dbReference>
<dbReference type="SMART" id="SM00283">
    <property type="entry name" value="MA"/>
    <property type="match status" value="1"/>
</dbReference>
<dbReference type="Gene3D" id="6.10.340.10">
    <property type="match status" value="1"/>
</dbReference>
<dbReference type="GO" id="GO:0007165">
    <property type="term" value="P:signal transduction"/>
    <property type="evidence" value="ECO:0007669"/>
    <property type="project" value="UniProtKB-KW"/>
</dbReference>
<dbReference type="GO" id="GO:0005886">
    <property type="term" value="C:plasma membrane"/>
    <property type="evidence" value="ECO:0007669"/>
    <property type="project" value="UniProtKB-SubCell"/>
</dbReference>
<accession>A0A2K1G3W8</accession>
<dbReference type="PANTHER" id="PTHR32089:SF112">
    <property type="entry name" value="LYSOZYME-LIKE PROTEIN-RELATED"/>
    <property type="match status" value="1"/>
</dbReference>
<evidence type="ECO:0000256" key="6">
    <source>
        <dbReference type="SAM" id="Coils"/>
    </source>
</evidence>
<dbReference type="InterPro" id="IPR004090">
    <property type="entry name" value="Chemotax_Me-accpt_rcpt"/>
</dbReference>
<dbReference type="PRINTS" id="PR00260">
    <property type="entry name" value="CHEMTRNSDUCR"/>
</dbReference>
<protein>
    <submittedName>
        <fullName evidence="11 12">Chemotaxis protein</fullName>
    </submittedName>
</protein>
<keyword evidence="6" id="KW-0175">Coiled coil</keyword>
<keyword evidence="2" id="KW-0997">Cell inner membrane</keyword>
<dbReference type="Pfam" id="PF00672">
    <property type="entry name" value="HAMP"/>
    <property type="match status" value="1"/>
</dbReference>
<dbReference type="KEGG" id="abq:ABAZ39_19000"/>
<feature type="domain" description="HAMP" evidence="10">
    <location>
        <begin position="208"/>
        <end position="261"/>
    </location>
</feature>
<dbReference type="Proteomes" id="UP000027186">
    <property type="component" value="Plasmid AbAZ39_p1"/>
</dbReference>
<feature type="coiled-coil region" evidence="6">
    <location>
        <begin position="252"/>
        <end position="279"/>
    </location>
</feature>
<sequence>MTASLTLAKRLFLGFGIGVAGFAAVALFNNIAMTRLSDLQQEGMRRVADATTLTELAGYDGRLYKIVADAQINGYAPQHDEQWKAVRGNAELYIRKTAEVMDTPEERRWADEAERHFRAAVGIFETEMLPILRSGPADARTRAMDDRIDRELAAMSELYEKIKDSTAREAREADKEYDDTAERYGMIGVSISLAMTAILLLTALLTTRSVAGPVRAMTEAMRRLADGDLSIAIPAQNRRDEIGAMAGAMLVFKDSLQRNRAMEEEARQADQRAAAEKRRLMNELADSFQTGVQDLVSAVAAAAGQLQGSARSMTAIAERTTAQASSVATVTEQASGNVQTVAAATEELSGSIAEIGQQVDSAARTSRAALEEAQRTNATVESLSGTAERIGSVVQLIQQIASQTNLLALNATIEAARAGEAGKGFAVVANEVKGLANQTAHATEEIAAQIQAIQEETQDAVSAIRDIADTVRRVNDIAGAIALSVERQSAATGAISRNVQQAAEGTADASRSILQVNDASREAGQAAADVLGAANSLGDHAQAMRRSVDEFVQRIRNA</sequence>
<keyword evidence="7" id="KW-0812">Transmembrane</keyword>
<evidence type="ECO:0000256" key="5">
    <source>
        <dbReference type="PROSITE-ProRule" id="PRU00284"/>
    </source>
</evidence>